<feature type="domain" description="Protein kinase" evidence="10">
    <location>
        <begin position="581"/>
        <end position="867"/>
    </location>
</feature>
<dbReference type="Gene3D" id="1.10.510.10">
    <property type="entry name" value="Transferase(Phosphotransferase) domain 1"/>
    <property type="match status" value="1"/>
</dbReference>
<dbReference type="GO" id="GO:0005737">
    <property type="term" value="C:cytoplasm"/>
    <property type="evidence" value="ECO:0007669"/>
    <property type="project" value="TreeGrafter"/>
</dbReference>
<evidence type="ECO:0000256" key="8">
    <source>
        <dbReference type="ARBA" id="ARBA00048679"/>
    </source>
</evidence>
<dbReference type="AlphaFoldDB" id="A0A0C3GKT9"/>
<dbReference type="InterPro" id="IPR050629">
    <property type="entry name" value="STE20/SPS1-PAK"/>
</dbReference>
<dbReference type="PROSITE" id="PS50011">
    <property type="entry name" value="PROTEIN_KINASE_DOM"/>
    <property type="match status" value="1"/>
</dbReference>
<evidence type="ECO:0000256" key="7">
    <source>
        <dbReference type="ARBA" id="ARBA00047899"/>
    </source>
</evidence>
<evidence type="ECO:0000256" key="4">
    <source>
        <dbReference type="ARBA" id="ARBA00022741"/>
    </source>
</evidence>
<dbReference type="SMART" id="SM00220">
    <property type="entry name" value="S_TKc"/>
    <property type="match status" value="1"/>
</dbReference>
<protein>
    <recommendedName>
        <fullName evidence="10">Protein kinase domain-containing protein</fullName>
    </recommendedName>
</protein>
<dbReference type="InParanoid" id="A0A0C3GKT9"/>
<dbReference type="Pfam" id="PF00069">
    <property type="entry name" value="Pkinase"/>
    <property type="match status" value="1"/>
</dbReference>
<evidence type="ECO:0000256" key="9">
    <source>
        <dbReference type="SAM" id="MobiDB-lite"/>
    </source>
</evidence>
<dbReference type="GO" id="GO:0004674">
    <property type="term" value="F:protein serine/threonine kinase activity"/>
    <property type="evidence" value="ECO:0007669"/>
    <property type="project" value="UniProtKB-KW"/>
</dbReference>
<dbReference type="OrthoDB" id="346907at2759"/>
<evidence type="ECO:0000313" key="11">
    <source>
        <dbReference type="EMBL" id="KIM92194.1"/>
    </source>
</evidence>
<dbReference type="InterPro" id="IPR000719">
    <property type="entry name" value="Prot_kinase_dom"/>
</dbReference>
<keyword evidence="3" id="KW-0808">Transferase</keyword>
<dbReference type="GO" id="GO:0005524">
    <property type="term" value="F:ATP binding"/>
    <property type="evidence" value="ECO:0007669"/>
    <property type="project" value="UniProtKB-KW"/>
</dbReference>
<evidence type="ECO:0000256" key="3">
    <source>
        <dbReference type="ARBA" id="ARBA00022679"/>
    </source>
</evidence>
<evidence type="ECO:0000256" key="1">
    <source>
        <dbReference type="ARBA" id="ARBA00008874"/>
    </source>
</evidence>
<dbReference type="STRING" id="765440.A0A0C3GKT9"/>
<accession>A0A0C3GKT9</accession>
<organism evidence="11 12">
    <name type="scientific">Piloderma croceum (strain F 1598)</name>
    <dbReference type="NCBI Taxonomy" id="765440"/>
    <lineage>
        <taxon>Eukaryota</taxon>
        <taxon>Fungi</taxon>
        <taxon>Dikarya</taxon>
        <taxon>Basidiomycota</taxon>
        <taxon>Agaricomycotina</taxon>
        <taxon>Agaricomycetes</taxon>
        <taxon>Agaricomycetidae</taxon>
        <taxon>Atheliales</taxon>
        <taxon>Atheliaceae</taxon>
        <taxon>Piloderma</taxon>
    </lineage>
</organism>
<name>A0A0C3GKT9_PILCF</name>
<comment type="similarity">
    <text evidence="1">Belongs to the protein kinase superfamily. STE Ser/Thr protein kinase family. STE20 subfamily.</text>
</comment>
<feature type="region of interest" description="Disordered" evidence="9">
    <location>
        <begin position="416"/>
        <end position="435"/>
    </location>
</feature>
<dbReference type="EMBL" id="KN832970">
    <property type="protein sequence ID" value="KIM92194.1"/>
    <property type="molecule type" value="Genomic_DNA"/>
</dbReference>
<dbReference type="SUPFAM" id="SSF56112">
    <property type="entry name" value="Protein kinase-like (PK-like)"/>
    <property type="match status" value="1"/>
</dbReference>
<sequence>MLDGLRSWMKDILHKTRGRSEPHITPEPRPRPILKINSDLTVNAPARAVTEPRTPQISFSLPSLLHRSSGNRSLLLRYDADRTDASRSILTSPPTPTRPDTSDLRRTALRGAAIHKRAVADPNPPRRTTMPIGPPHWFPSGTISMTSRTTHQTYSADPSPLFTGTLRNDILSPATTVVTTHSKTSKSGQVLGNNVTVSRRQGITSVDPSLKEQTAPFLDKDPTKREAGVREFWIKVTAPSLSPQFPIVSDMAKDVVVPILSVMPPTPSNAHAVHVVETKFPVISDAVIVDSPEGSITRSCGSAHSSDSHKAVAFSNSERTSESRDGDIAIVPVPDREASHTTDIVNLVPHTDSTSIANVHHSDVEGVADAQNMQWQEWSFVSSSRAPTYIQYPSSPVIPLSDPLPHISEYTHEMGPTQTTEHVHPGSSTPSRDFDSRLERQLEGSLGSLSTPISQLSLVQPPPDKTPLARLDPSAHVNYIMTPSVNQGPYSVVGPNAPPFATDRLPPTEFVLDFQSCPRYPATSLIELLPFRRPGLYIPSPAYLSDDNEDWVTSDCVEIQTENLPPWPSLIHGSDDRPRRYTTLGMISKSPGKFEYLVYNRKSCRFPHTMVLLSPVVMDSVELQRRSSHLKLLLYLVDLPQIHINLAVYYDEGPVVWYCPEEFIWHLSPRECGTLDLWNGAVEEFQMPLIIRDLANGLDFLHHYGVIHGDLRAHNIIIDQGGYAKIGNFGRAIRMTYDEESRITLESRQRIDNLSPHTAPELVFNGVPREIYSFNHAIDIWALGMIVCELQLGRIKAELSFTLLDLQDAMVLFNVPPVLLHLIFEGLLVEDFQHRAIASGVTNCAYLSEAQRSGAPSFLNFEIPPLFPVTPLPAKVLDQHQHYMARRQARNQLERDLGFELCRDESFRVGRDC</sequence>
<keyword evidence="6" id="KW-0067">ATP-binding</keyword>
<keyword evidence="4" id="KW-0547">Nucleotide-binding</keyword>
<dbReference type="InterPro" id="IPR011009">
    <property type="entry name" value="Kinase-like_dom_sf"/>
</dbReference>
<evidence type="ECO:0000256" key="6">
    <source>
        <dbReference type="ARBA" id="ARBA00022840"/>
    </source>
</evidence>
<feature type="region of interest" description="Disordered" evidence="9">
    <location>
        <begin position="85"/>
        <end position="104"/>
    </location>
</feature>
<evidence type="ECO:0000259" key="10">
    <source>
        <dbReference type="PROSITE" id="PS50011"/>
    </source>
</evidence>
<comment type="catalytic activity">
    <reaction evidence="8">
        <text>L-seryl-[protein] + ATP = O-phospho-L-seryl-[protein] + ADP + H(+)</text>
        <dbReference type="Rhea" id="RHEA:17989"/>
        <dbReference type="Rhea" id="RHEA-COMP:9863"/>
        <dbReference type="Rhea" id="RHEA-COMP:11604"/>
        <dbReference type="ChEBI" id="CHEBI:15378"/>
        <dbReference type="ChEBI" id="CHEBI:29999"/>
        <dbReference type="ChEBI" id="CHEBI:30616"/>
        <dbReference type="ChEBI" id="CHEBI:83421"/>
        <dbReference type="ChEBI" id="CHEBI:456216"/>
        <dbReference type="EC" id="2.7.11.1"/>
    </reaction>
</comment>
<comment type="catalytic activity">
    <reaction evidence="7">
        <text>L-threonyl-[protein] + ATP = O-phospho-L-threonyl-[protein] + ADP + H(+)</text>
        <dbReference type="Rhea" id="RHEA:46608"/>
        <dbReference type="Rhea" id="RHEA-COMP:11060"/>
        <dbReference type="Rhea" id="RHEA-COMP:11605"/>
        <dbReference type="ChEBI" id="CHEBI:15378"/>
        <dbReference type="ChEBI" id="CHEBI:30013"/>
        <dbReference type="ChEBI" id="CHEBI:30616"/>
        <dbReference type="ChEBI" id="CHEBI:61977"/>
        <dbReference type="ChEBI" id="CHEBI:456216"/>
        <dbReference type="EC" id="2.7.11.1"/>
    </reaction>
</comment>
<dbReference type="InterPro" id="IPR008266">
    <property type="entry name" value="Tyr_kinase_AS"/>
</dbReference>
<dbReference type="HOGENOM" id="CLU_318589_0_0_1"/>
<feature type="region of interest" description="Disordered" evidence="9">
    <location>
        <begin position="298"/>
        <end position="324"/>
    </location>
</feature>
<proteinExistence type="inferred from homology"/>
<keyword evidence="12" id="KW-1185">Reference proteome</keyword>
<evidence type="ECO:0000256" key="2">
    <source>
        <dbReference type="ARBA" id="ARBA00022527"/>
    </source>
</evidence>
<keyword evidence="5" id="KW-0418">Kinase</keyword>
<keyword evidence="2" id="KW-0723">Serine/threonine-protein kinase</keyword>
<evidence type="ECO:0000256" key="5">
    <source>
        <dbReference type="ARBA" id="ARBA00022777"/>
    </source>
</evidence>
<gene>
    <name evidence="11" type="ORF">PILCRDRAFT_291</name>
</gene>
<reference evidence="12" key="2">
    <citation type="submission" date="2015-01" db="EMBL/GenBank/DDBJ databases">
        <title>Evolutionary Origins and Diversification of the Mycorrhizal Mutualists.</title>
        <authorList>
            <consortium name="DOE Joint Genome Institute"/>
            <consortium name="Mycorrhizal Genomics Consortium"/>
            <person name="Kohler A."/>
            <person name="Kuo A."/>
            <person name="Nagy L.G."/>
            <person name="Floudas D."/>
            <person name="Copeland A."/>
            <person name="Barry K.W."/>
            <person name="Cichocki N."/>
            <person name="Veneault-Fourrey C."/>
            <person name="LaButti K."/>
            <person name="Lindquist E.A."/>
            <person name="Lipzen A."/>
            <person name="Lundell T."/>
            <person name="Morin E."/>
            <person name="Murat C."/>
            <person name="Riley R."/>
            <person name="Ohm R."/>
            <person name="Sun H."/>
            <person name="Tunlid A."/>
            <person name="Henrissat B."/>
            <person name="Grigoriev I.V."/>
            <person name="Hibbett D.S."/>
            <person name="Martin F."/>
        </authorList>
    </citation>
    <scope>NUCLEOTIDE SEQUENCE [LARGE SCALE GENOMIC DNA]</scope>
    <source>
        <strain evidence="12">F 1598</strain>
    </source>
</reference>
<feature type="compositionally biased region" description="Polar residues" evidence="9">
    <location>
        <begin position="416"/>
        <end position="431"/>
    </location>
</feature>
<dbReference type="Proteomes" id="UP000054166">
    <property type="component" value="Unassembled WGS sequence"/>
</dbReference>
<dbReference type="PANTHER" id="PTHR48012">
    <property type="entry name" value="STERILE20-LIKE KINASE, ISOFORM B-RELATED"/>
    <property type="match status" value="1"/>
</dbReference>
<dbReference type="PROSITE" id="PS00109">
    <property type="entry name" value="PROTEIN_KINASE_TYR"/>
    <property type="match status" value="1"/>
</dbReference>
<evidence type="ECO:0000313" key="12">
    <source>
        <dbReference type="Proteomes" id="UP000054166"/>
    </source>
</evidence>
<dbReference type="PANTHER" id="PTHR48012:SF10">
    <property type="entry name" value="FI20177P1"/>
    <property type="match status" value="1"/>
</dbReference>
<reference evidence="11 12" key="1">
    <citation type="submission" date="2014-04" db="EMBL/GenBank/DDBJ databases">
        <authorList>
            <consortium name="DOE Joint Genome Institute"/>
            <person name="Kuo A."/>
            <person name="Tarkka M."/>
            <person name="Buscot F."/>
            <person name="Kohler A."/>
            <person name="Nagy L.G."/>
            <person name="Floudas D."/>
            <person name="Copeland A."/>
            <person name="Barry K.W."/>
            <person name="Cichocki N."/>
            <person name="Veneault-Fourrey C."/>
            <person name="LaButti K."/>
            <person name="Lindquist E.A."/>
            <person name="Lipzen A."/>
            <person name="Lundell T."/>
            <person name="Morin E."/>
            <person name="Murat C."/>
            <person name="Sun H."/>
            <person name="Tunlid A."/>
            <person name="Henrissat B."/>
            <person name="Grigoriev I.V."/>
            <person name="Hibbett D.S."/>
            <person name="Martin F."/>
            <person name="Nordberg H.P."/>
            <person name="Cantor M.N."/>
            <person name="Hua S.X."/>
        </authorList>
    </citation>
    <scope>NUCLEOTIDE SEQUENCE [LARGE SCALE GENOMIC DNA]</scope>
    <source>
        <strain evidence="11 12">F 1598</strain>
    </source>
</reference>